<evidence type="ECO:0000256" key="3">
    <source>
        <dbReference type="ARBA" id="ARBA00022771"/>
    </source>
</evidence>
<organism evidence="8 9">
    <name type="scientific">Folsomia candida</name>
    <name type="common">Springtail</name>
    <dbReference type="NCBI Taxonomy" id="158441"/>
    <lineage>
        <taxon>Eukaryota</taxon>
        <taxon>Metazoa</taxon>
        <taxon>Ecdysozoa</taxon>
        <taxon>Arthropoda</taxon>
        <taxon>Hexapoda</taxon>
        <taxon>Collembola</taxon>
        <taxon>Entomobryomorpha</taxon>
        <taxon>Isotomoidea</taxon>
        <taxon>Isotomidae</taxon>
        <taxon>Proisotominae</taxon>
        <taxon>Folsomia</taxon>
    </lineage>
</organism>
<feature type="compositionally biased region" description="Polar residues" evidence="6">
    <location>
        <begin position="35"/>
        <end position="45"/>
    </location>
</feature>
<keyword evidence="2" id="KW-0479">Metal-binding</keyword>
<reference evidence="8 9" key="1">
    <citation type="submission" date="2015-12" db="EMBL/GenBank/DDBJ databases">
        <title>The genome of Folsomia candida.</title>
        <authorList>
            <person name="Faddeeva A."/>
            <person name="Derks M.F."/>
            <person name="Anvar Y."/>
            <person name="Smit S."/>
            <person name="Van Straalen N."/>
            <person name="Roelofs D."/>
        </authorList>
    </citation>
    <scope>NUCLEOTIDE SEQUENCE [LARGE SCALE GENOMIC DNA]</scope>
    <source>
        <strain evidence="8 9">VU population</strain>
        <tissue evidence="8">Whole body</tissue>
    </source>
</reference>
<keyword evidence="3" id="KW-0863">Zinc-finger</keyword>
<dbReference type="PANTHER" id="PTHR46481:SF10">
    <property type="entry name" value="ZINC FINGER BED DOMAIN-CONTAINING PROTEIN 39"/>
    <property type="match status" value="1"/>
</dbReference>
<gene>
    <name evidence="8" type="ORF">Fcan01_00255</name>
</gene>
<dbReference type="AlphaFoldDB" id="A0A226F4Y5"/>
<evidence type="ECO:0000256" key="1">
    <source>
        <dbReference type="ARBA" id="ARBA00004123"/>
    </source>
</evidence>
<dbReference type="GO" id="GO:0005634">
    <property type="term" value="C:nucleus"/>
    <property type="evidence" value="ECO:0007669"/>
    <property type="project" value="UniProtKB-SubCell"/>
</dbReference>
<dbReference type="InterPro" id="IPR008906">
    <property type="entry name" value="HATC_C_dom"/>
</dbReference>
<evidence type="ECO:0000256" key="6">
    <source>
        <dbReference type="SAM" id="MobiDB-lite"/>
    </source>
</evidence>
<feature type="compositionally biased region" description="Basic and acidic residues" evidence="6">
    <location>
        <begin position="50"/>
        <end position="67"/>
    </location>
</feature>
<evidence type="ECO:0000313" key="9">
    <source>
        <dbReference type="Proteomes" id="UP000198287"/>
    </source>
</evidence>
<sequence length="777" mass="87012">MKCKACCEIASHKVHKCNSNDPAVVILEDEDPQEDNNNSESQQKVVGSKRQAENTTKNDKRGVEITDRQAKGFVNHLKSKHLESFNLYQSSIETKNQPSVSTFGTSTTRFVADRQDERYPKSHEKQKRFEDALLDFIIMDSMPFSTVHGVGFNNLITTVDHKLAVPSPRTLGRAMDVKYEKVSSEVKKQIQDLNDGCLHLIIDIWTSKQNLSVMGITAQYVHNWKLIKAVIGFKHFPQSHTGRNIRTVLDNVSLDELGIFPSKVGTVTADNAGNMRKAFTLDDNEIHLVDDHADHADDVDGDKDGDAGVDTASKLPMNTWQVDAAEVEEETELQNFIATNGLTRNACLAHLLQLAIKDSAKSSLIVMGLAKKLTEVITFFNRSSHHYTKLKERAGYSLVKPCATRWNSLYHGFQRLQQITKTNKEETVAASINAILQEARPQSSRLKISTSTKTKKQGNQLDEGSPKSSKVPAGFTEDDLSNLTIIVELLQPLADLTDQFQADKITASLVIPGIISAVADIEETDVEEHDELGNFKRSLIGCVVDRFTQPTQNRSTTRKNQHNKDNEQTYDGQEDSTTVTKKGSIFSVDVFHDRNYILATLLDPRLKTDPFKADFVTPESALSGKVPSLDFAKNLLRDYARMAKPTWDDERKSETVIENITDQPVAKKIKRSVFSKIAARKADKNPEILEEVDRYLDLPLADQNDCPILHWKREQERFPALTALSLRFLSIPASSGAMKRLFSVAGAIGRSRRACIQISTMEKALCVRQHLLNNHSN</sequence>
<feature type="region of interest" description="Disordered" evidence="6">
    <location>
        <begin position="443"/>
        <end position="473"/>
    </location>
</feature>
<keyword evidence="4" id="KW-0862">Zinc</keyword>
<feature type="region of interest" description="Disordered" evidence="6">
    <location>
        <begin position="31"/>
        <end position="67"/>
    </location>
</feature>
<dbReference type="InterPro" id="IPR012337">
    <property type="entry name" value="RNaseH-like_sf"/>
</dbReference>
<dbReference type="OrthoDB" id="1607513at2759"/>
<dbReference type="EMBL" id="LNIX01000001">
    <property type="protein sequence ID" value="OXA64872.1"/>
    <property type="molecule type" value="Genomic_DNA"/>
</dbReference>
<comment type="caution">
    <text evidence="8">The sequence shown here is derived from an EMBL/GenBank/DDBJ whole genome shotgun (WGS) entry which is preliminary data.</text>
</comment>
<keyword evidence="5" id="KW-0539">Nucleus</keyword>
<dbReference type="GO" id="GO:0046983">
    <property type="term" value="F:protein dimerization activity"/>
    <property type="evidence" value="ECO:0007669"/>
    <property type="project" value="InterPro"/>
</dbReference>
<dbReference type="GO" id="GO:0008270">
    <property type="term" value="F:zinc ion binding"/>
    <property type="evidence" value="ECO:0007669"/>
    <property type="project" value="UniProtKB-KW"/>
</dbReference>
<feature type="domain" description="HAT C-terminal dimerisation" evidence="7">
    <location>
        <begin position="691"/>
        <end position="770"/>
    </location>
</feature>
<dbReference type="Pfam" id="PF05699">
    <property type="entry name" value="Dimer_Tnp_hAT"/>
    <property type="match status" value="1"/>
</dbReference>
<dbReference type="PANTHER" id="PTHR46481">
    <property type="entry name" value="ZINC FINGER BED DOMAIN-CONTAINING PROTEIN 4"/>
    <property type="match status" value="1"/>
</dbReference>
<accession>A0A226F4Y5</accession>
<keyword evidence="9" id="KW-1185">Reference proteome</keyword>
<feature type="compositionally biased region" description="Polar residues" evidence="6">
    <location>
        <begin position="443"/>
        <end position="468"/>
    </location>
</feature>
<evidence type="ECO:0000259" key="7">
    <source>
        <dbReference type="Pfam" id="PF05699"/>
    </source>
</evidence>
<dbReference type="InterPro" id="IPR052035">
    <property type="entry name" value="ZnF_BED_domain_contain"/>
</dbReference>
<comment type="subcellular location">
    <subcellularLocation>
        <location evidence="1">Nucleus</location>
    </subcellularLocation>
</comment>
<proteinExistence type="predicted"/>
<dbReference type="Proteomes" id="UP000198287">
    <property type="component" value="Unassembled WGS sequence"/>
</dbReference>
<name>A0A226F4Y5_FOLCA</name>
<evidence type="ECO:0000313" key="8">
    <source>
        <dbReference type="EMBL" id="OXA64872.1"/>
    </source>
</evidence>
<feature type="region of interest" description="Disordered" evidence="6">
    <location>
        <begin position="550"/>
        <end position="576"/>
    </location>
</feature>
<protein>
    <submittedName>
        <fullName evidence="8">Zinc finger BED domain-containing protein 4</fullName>
    </submittedName>
</protein>
<evidence type="ECO:0000256" key="4">
    <source>
        <dbReference type="ARBA" id="ARBA00022833"/>
    </source>
</evidence>
<evidence type="ECO:0000256" key="5">
    <source>
        <dbReference type="ARBA" id="ARBA00023242"/>
    </source>
</evidence>
<dbReference type="SUPFAM" id="SSF53098">
    <property type="entry name" value="Ribonuclease H-like"/>
    <property type="match status" value="1"/>
</dbReference>
<dbReference type="SUPFAM" id="SSF140996">
    <property type="entry name" value="Hermes dimerisation domain"/>
    <property type="match status" value="1"/>
</dbReference>
<evidence type="ECO:0000256" key="2">
    <source>
        <dbReference type="ARBA" id="ARBA00022723"/>
    </source>
</evidence>